<evidence type="ECO:0000313" key="2">
    <source>
        <dbReference type="EMBL" id="CEJ81600.1"/>
    </source>
</evidence>
<keyword evidence="1" id="KW-1133">Transmembrane helix</keyword>
<keyword evidence="1" id="KW-0472">Membrane</keyword>
<accession>A0A0A1T668</accession>
<proteinExistence type="predicted"/>
<dbReference type="HOGENOM" id="CLU_2723991_0_0_1"/>
<protein>
    <submittedName>
        <fullName evidence="2">Uncharacterized protein</fullName>
    </submittedName>
</protein>
<keyword evidence="3" id="KW-1185">Reference proteome</keyword>
<name>A0A0A1T668_9HYPO</name>
<evidence type="ECO:0000256" key="1">
    <source>
        <dbReference type="SAM" id="Phobius"/>
    </source>
</evidence>
<reference evidence="2 3" key="1">
    <citation type="journal article" date="2015" name="Genome Announc.">
        <title>Draft Genome Sequence and Gene Annotation of the Entomopathogenic Fungus Verticillium hemipterigenum.</title>
        <authorList>
            <person name="Horn F."/>
            <person name="Habel A."/>
            <person name="Scharf D.H."/>
            <person name="Dworschak J."/>
            <person name="Brakhage A.A."/>
            <person name="Guthke R."/>
            <person name="Hertweck C."/>
            <person name="Linde J."/>
        </authorList>
    </citation>
    <scope>NUCLEOTIDE SEQUENCE [LARGE SCALE GENOMIC DNA]</scope>
</reference>
<dbReference type="EMBL" id="CDHN01000001">
    <property type="protein sequence ID" value="CEJ81600.1"/>
    <property type="molecule type" value="Genomic_DNA"/>
</dbReference>
<evidence type="ECO:0000313" key="3">
    <source>
        <dbReference type="Proteomes" id="UP000039046"/>
    </source>
</evidence>
<organism evidence="2 3">
    <name type="scientific">[Torrubiella] hemipterigena</name>
    <dbReference type="NCBI Taxonomy" id="1531966"/>
    <lineage>
        <taxon>Eukaryota</taxon>
        <taxon>Fungi</taxon>
        <taxon>Dikarya</taxon>
        <taxon>Ascomycota</taxon>
        <taxon>Pezizomycotina</taxon>
        <taxon>Sordariomycetes</taxon>
        <taxon>Hypocreomycetidae</taxon>
        <taxon>Hypocreales</taxon>
        <taxon>Clavicipitaceae</taxon>
        <taxon>Clavicipitaceae incertae sedis</taxon>
        <taxon>'Torrubiella' clade</taxon>
    </lineage>
</organism>
<feature type="transmembrane region" description="Helical" evidence="1">
    <location>
        <begin position="12"/>
        <end position="34"/>
    </location>
</feature>
<keyword evidence="1" id="KW-0812">Transmembrane</keyword>
<dbReference type="Proteomes" id="UP000039046">
    <property type="component" value="Unassembled WGS sequence"/>
</dbReference>
<sequence>MCKKTVCRRRAGGVVVTMLSLLWMQFLLTSNVYVNLKLSVKALSTRQKAHSHSVFAAKAIRDYDFLSKISPL</sequence>
<gene>
    <name evidence="2" type="ORF">VHEMI01720</name>
</gene>
<dbReference type="AlphaFoldDB" id="A0A0A1T668"/>